<evidence type="ECO:0000313" key="1">
    <source>
        <dbReference type="EMBL" id="MXU89905.1"/>
    </source>
</evidence>
<sequence>MRKLFSLLSVSALGFCFFSATFTNSWMRWSSLPAETLRRLRTTLFTACCGLSSEELTLSACSGCCGCTNWVACCVGCCWVRRRQSENTVASTMASIRIRQTWLSKTCLLSV</sequence>
<dbReference type="EMBL" id="GIFC01007822">
    <property type="protein sequence ID" value="MXU89905.1"/>
    <property type="molecule type" value="Transcribed_RNA"/>
</dbReference>
<dbReference type="AlphaFoldDB" id="A0A6B0UJV1"/>
<organism evidence="1">
    <name type="scientific">Ixodes ricinus</name>
    <name type="common">Common tick</name>
    <name type="synonym">Acarus ricinus</name>
    <dbReference type="NCBI Taxonomy" id="34613"/>
    <lineage>
        <taxon>Eukaryota</taxon>
        <taxon>Metazoa</taxon>
        <taxon>Ecdysozoa</taxon>
        <taxon>Arthropoda</taxon>
        <taxon>Chelicerata</taxon>
        <taxon>Arachnida</taxon>
        <taxon>Acari</taxon>
        <taxon>Parasitiformes</taxon>
        <taxon>Ixodida</taxon>
        <taxon>Ixodoidea</taxon>
        <taxon>Ixodidae</taxon>
        <taxon>Ixodinae</taxon>
        <taxon>Ixodes</taxon>
    </lineage>
</organism>
<proteinExistence type="predicted"/>
<reference evidence="1" key="1">
    <citation type="submission" date="2019-12" db="EMBL/GenBank/DDBJ databases">
        <title>An insight into the sialome of adult female Ixodes ricinus ticks feeding for 6 days.</title>
        <authorList>
            <person name="Perner J."/>
            <person name="Ribeiro J.M.C."/>
        </authorList>
    </citation>
    <scope>NUCLEOTIDE SEQUENCE</scope>
    <source>
        <strain evidence="1">Semi-engorged</strain>
        <tissue evidence="1">Salivary glands</tissue>
    </source>
</reference>
<name>A0A6B0UJV1_IXORI</name>
<accession>A0A6B0UJV1</accession>
<protein>
    <submittedName>
        <fullName evidence="1">Putative secreted protein</fullName>
    </submittedName>
</protein>